<evidence type="ECO:0000313" key="2">
    <source>
        <dbReference type="Proteomes" id="UP001516400"/>
    </source>
</evidence>
<sequence>MIHRYNRERPSLGQRSTIDYVIKRKLSKMKTKTNDCRVKRGANYGSDHRLVAAKLVVPYHTSRSGTRTVLVPEEQGALEGIKHPYQRRLDSALAGASPSKEIEEKYSNIKLALKRVAHEALGYEQKRKVQKAPTWLTDEVKQSIDEEKKCYHRRLSHMTNVNWERYKAKTRKALSKNRKPNDTKKRLENALVESVLCFGSELWTLNAN</sequence>
<keyword evidence="2" id="KW-1185">Reference proteome</keyword>
<gene>
    <name evidence="1" type="ORF">HHI36_018798</name>
</gene>
<evidence type="ECO:0000313" key="1">
    <source>
        <dbReference type="EMBL" id="KAL3284644.1"/>
    </source>
</evidence>
<reference evidence="1 2" key="1">
    <citation type="journal article" date="2021" name="BMC Biol.">
        <title>Horizontally acquired antibacterial genes associated with adaptive radiation of ladybird beetles.</title>
        <authorList>
            <person name="Li H.S."/>
            <person name="Tang X.F."/>
            <person name="Huang Y.H."/>
            <person name="Xu Z.Y."/>
            <person name="Chen M.L."/>
            <person name="Du X.Y."/>
            <person name="Qiu B.Y."/>
            <person name="Chen P.T."/>
            <person name="Zhang W."/>
            <person name="Slipinski A."/>
            <person name="Escalona H.E."/>
            <person name="Waterhouse R.M."/>
            <person name="Zwick A."/>
            <person name="Pang H."/>
        </authorList>
    </citation>
    <scope>NUCLEOTIDE SEQUENCE [LARGE SCALE GENOMIC DNA]</scope>
    <source>
        <strain evidence="1">SYSU2018</strain>
    </source>
</reference>
<dbReference type="EMBL" id="JABFTP020000165">
    <property type="protein sequence ID" value="KAL3284644.1"/>
    <property type="molecule type" value="Genomic_DNA"/>
</dbReference>
<dbReference type="Proteomes" id="UP001516400">
    <property type="component" value="Unassembled WGS sequence"/>
</dbReference>
<accession>A0ABD2P135</accession>
<organism evidence="1 2">
    <name type="scientific">Cryptolaemus montrouzieri</name>
    <dbReference type="NCBI Taxonomy" id="559131"/>
    <lineage>
        <taxon>Eukaryota</taxon>
        <taxon>Metazoa</taxon>
        <taxon>Ecdysozoa</taxon>
        <taxon>Arthropoda</taxon>
        <taxon>Hexapoda</taxon>
        <taxon>Insecta</taxon>
        <taxon>Pterygota</taxon>
        <taxon>Neoptera</taxon>
        <taxon>Endopterygota</taxon>
        <taxon>Coleoptera</taxon>
        <taxon>Polyphaga</taxon>
        <taxon>Cucujiformia</taxon>
        <taxon>Coccinelloidea</taxon>
        <taxon>Coccinellidae</taxon>
        <taxon>Scymninae</taxon>
        <taxon>Scymnini</taxon>
        <taxon>Cryptolaemus</taxon>
    </lineage>
</organism>
<proteinExistence type="predicted"/>
<comment type="caution">
    <text evidence="1">The sequence shown here is derived from an EMBL/GenBank/DDBJ whole genome shotgun (WGS) entry which is preliminary data.</text>
</comment>
<dbReference type="AlphaFoldDB" id="A0ABD2P135"/>
<protein>
    <submittedName>
        <fullName evidence="1">Uncharacterized protein</fullName>
    </submittedName>
</protein>
<name>A0ABD2P135_9CUCU</name>